<name>A0A7J7NGF9_9MAGN</name>
<dbReference type="PANTHER" id="PTHR46562">
    <property type="entry name" value="SERINE/THREONINE-KINASE ULK4-LIKE PROTEIN-RELATED"/>
    <property type="match status" value="1"/>
</dbReference>
<keyword evidence="4" id="KW-1185">Reference proteome</keyword>
<dbReference type="GO" id="GO:0000914">
    <property type="term" value="P:phragmoplast assembly"/>
    <property type="evidence" value="ECO:0007669"/>
    <property type="project" value="InterPro"/>
</dbReference>
<reference evidence="3 4" key="1">
    <citation type="journal article" date="2020" name="IScience">
        <title>Genome Sequencing of the Endangered Kingdonia uniflora (Circaeasteraceae, Ranunculales) Reveals Potential Mechanisms of Evolutionary Specialization.</title>
        <authorList>
            <person name="Sun Y."/>
            <person name="Deng T."/>
            <person name="Zhang A."/>
            <person name="Moore M.J."/>
            <person name="Landis J.B."/>
            <person name="Lin N."/>
            <person name="Zhang H."/>
            <person name="Zhang X."/>
            <person name="Huang J."/>
            <person name="Zhang X."/>
            <person name="Sun H."/>
            <person name="Wang H."/>
        </authorList>
    </citation>
    <scope>NUCLEOTIDE SEQUENCE [LARGE SCALE GENOMIC DNA]</scope>
    <source>
        <strain evidence="3">TB1705</strain>
        <tissue evidence="3">Leaf</tissue>
    </source>
</reference>
<feature type="compositionally biased region" description="Acidic residues" evidence="1">
    <location>
        <begin position="7"/>
        <end position="19"/>
    </location>
</feature>
<evidence type="ECO:0000256" key="1">
    <source>
        <dbReference type="SAM" id="MobiDB-lite"/>
    </source>
</evidence>
<dbReference type="AlphaFoldDB" id="A0A7J7NGF9"/>
<dbReference type="InterPro" id="IPR011989">
    <property type="entry name" value="ARM-like"/>
</dbReference>
<sequence>MKLNFDENTEDEAHEETDGPDNLTSTPTAKLYAENQDSGKIEESCSGHVDVASTPPSAGNQRRVQRVKTGSGSGPDSDSSRSVNDLSQLLWHPSDLALRPVMPSRKGNKVSGKTSLPTDALPPSEFVKISKEHLDKFNSRTIALMTGSTSLEEKQNMIKYLEILSGNTDVANILTNGPVMPALVRVFRLSKVSTLRVQITSVIGLLIRHSTLIEDEVASSGLLVPSAVIALVSSVLRKGEHDITQLYALRTIENICSQGGDWATRFNSQDVINNLCYIFKAVGKQESNLCYIFKAVGKQESTRLAAGSCLVRLVRFNPPTIQSVLEKLSFKDTASAIVKDILHTKTVSQCFEFLLGDLSSTNVSNVKLCLALASAPELESKILSQLQVVRKIGNLLEFVNAKEIKGSVYSNEPALLSDNNNSFHPQHSVKDISDIGSNIRVFLELSGSHETQVSDLASECVVLLVEAAPREATMELLVNLHKISGVLESQGGEISGILLLRMLYALGYSCRHYLSQAMILSISIPEITRIEALFLI</sequence>
<protein>
    <recommendedName>
        <fullName evidence="2">RUNKEL ARM-repeat domain-containing protein</fullName>
    </recommendedName>
</protein>
<dbReference type="InterPro" id="IPR056980">
    <property type="entry name" value="ARM_RUK"/>
</dbReference>
<comment type="caution">
    <text evidence="3">The sequence shown here is derived from an EMBL/GenBank/DDBJ whole genome shotgun (WGS) entry which is preliminary data.</text>
</comment>
<organism evidence="3 4">
    <name type="scientific">Kingdonia uniflora</name>
    <dbReference type="NCBI Taxonomy" id="39325"/>
    <lineage>
        <taxon>Eukaryota</taxon>
        <taxon>Viridiplantae</taxon>
        <taxon>Streptophyta</taxon>
        <taxon>Embryophyta</taxon>
        <taxon>Tracheophyta</taxon>
        <taxon>Spermatophyta</taxon>
        <taxon>Magnoliopsida</taxon>
        <taxon>Ranunculales</taxon>
        <taxon>Circaeasteraceae</taxon>
        <taxon>Kingdonia</taxon>
    </lineage>
</organism>
<feature type="region of interest" description="Disordered" evidence="1">
    <location>
        <begin position="1"/>
        <end position="83"/>
    </location>
</feature>
<feature type="domain" description="RUNKEL ARM-repeat" evidence="2">
    <location>
        <begin position="345"/>
        <end position="404"/>
    </location>
</feature>
<gene>
    <name evidence="3" type="ORF">GIB67_031031</name>
</gene>
<dbReference type="Pfam" id="PF24970">
    <property type="entry name" value="ARM_RUK"/>
    <property type="match status" value="2"/>
</dbReference>
<dbReference type="EMBL" id="JACGCM010000805">
    <property type="protein sequence ID" value="KAF6166247.1"/>
    <property type="molecule type" value="Genomic_DNA"/>
</dbReference>
<evidence type="ECO:0000259" key="2">
    <source>
        <dbReference type="Pfam" id="PF24970"/>
    </source>
</evidence>
<evidence type="ECO:0000313" key="4">
    <source>
        <dbReference type="Proteomes" id="UP000541444"/>
    </source>
</evidence>
<feature type="domain" description="RUNKEL ARM-repeat" evidence="2">
    <location>
        <begin position="405"/>
        <end position="533"/>
    </location>
</feature>
<dbReference type="Gene3D" id="1.25.10.10">
    <property type="entry name" value="Leucine-rich Repeat Variant"/>
    <property type="match status" value="1"/>
</dbReference>
<evidence type="ECO:0000313" key="3">
    <source>
        <dbReference type="EMBL" id="KAF6166247.1"/>
    </source>
</evidence>
<accession>A0A7J7NGF9</accession>
<dbReference type="Proteomes" id="UP000541444">
    <property type="component" value="Unassembled WGS sequence"/>
</dbReference>
<dbReference type="OrthoDB" id="24822at2759"/>
<dbReference type="SUPFAM" id="SSF48371">
    <property type="entry name" value="ARM repeat"/>
    <property type="match status" value="1"/>
</dbReference>
<dbReference type="GO" id="GO:0008017">
    <property type="term" value="F:microtubule binding"/>
    <property type="evidence" value="ECO:0007669"/>
    <property type="project" value="InterPro"/>
</dbReference>
<dbReference type="InterPro" id="IPR044591">
    <property type="entry name" value="RUK"/>
</dbReference>
<proteinExistence type="predicted"/>
<dbReference type="PANTHER" id="PTHR46562:SF1">
    <property type="entry name" value="SERINE_THREONINE-PROTEIN KINASE ULK4"/>
    <property type="match status" value="1"/>
</dbReference>
<dbReference type="InterPro" id="IPR016024">
    <property type="entry name" value="ARM-type_fold"/>
</dbReference>